<gene>
    <name evidence="2" type="ORF">ACK2TP_14865</name>
</gene>
<dbReference type="Pfam" id="PF20221">
    <property type="entry name" value="DUF6580"/>
    <property type="match status" value="1"/>
</dbReference>
<comment type="caution">
    <text evidence="2">The sequence shown here is derived from an EMBL/GenBank/DDBJ whole genome shotgun (WGS) entry which is preliminary data.</text>
</comment>
<dbReference type="EMBL" id="JBJYXY010000001">
    <property type="protein sequence ID" value="MFN2977051.1"/>
    <property type="molecule type" value="Genomic_DNA"/>
</dbReference>
<feature type="transmembrane region" description="Helical" evidence="1">
    <location>
        <begin position="47"/>
        <end position="64"/>
    </location>
</feature>
<proteinExistence type="predicted"/>
<evidence type="ECO:0000313" key="3">
    <source>
        <dbReference type="Proteomes" id="UP001634747"/>
    </source>
</evidence>
<accession>A0ABW9KQ28</accession>
<feature type="transmembrane region" description="Helical" evidence="1">
    <location>
        <begin position="130"/>
        <end position="148"/>
    </location>
</feature>
<sequence length="183" mass="20007">MAAIIVLILAILSRFLPHALHTAAWGVTALGGGLLFAGSRWDRPHRWQVGLAVLGIAVSDWVLTTRVYGFPFHVSGYVVTWLWYGLLCLAASAWLYRRSSFLRVVMAALFSSTGFFLLSNGMVWATGTMYARSIAGLTACYVAGLPFYRNDVLSTLAVCGILFGVPALARRFAVEYPHNTLST</sequence>
<organism evidence="2 3">
    <name type="scientific">Terriglobus aquaticus</name>
    <dbReference type="NCBI Taxonomy" id="940139"/>
    <lineage>
        <taxon>Bacteria</taxon>
        <taxon>Pseudomonadati</taxon>
        <taxon>Acidobacteriota</taxon>
        <taxon>Terriglobia</taxon>
        <taxon>Terriglobales</taxon>
        <taxon>Acidobacteriaceae</taxon>
        <taxon>Terriglobus</taxon>
    </lineage>
</organism>
<keyword evidence="1" id="KW-0812">Transmembrane</keyword>
<dbReference type="Proteomes" id="UP001634747">
    <property type="component" value="Unassembled WGS sequence"/>
</dbReference>
<evidence type="ECO:0000256" key="1">
    <source>
        <dbReference type="SAM" id="Phobius"/>
    </source>
</evidence>
<evidence type="ECO:0000313" key="2">
    <source>
        <dbReference type="EMBL" id="MFN2977051.1"/>
    </source>
</evidence>
<dbReference type="RefSeq" id="WP_263414773.1">
    <property type="nucleotide sequence ID" value="NZ_BAABBH010000001.1"/>
</dbReference>
<keyword evidence="1" id="KW-1133">Transmembrane helix</keyword>
<name>A0ABW9KQ28_9BACT</name>
<feature type="transmembrane region" description="Helical" evidence="1">
    <location>
        <begin position="76"/>
        <end position="95"/>
    </location>
</feature>
<keyword evidence="1" id="KW-0472">Membrane</keyword>
<dbReference type="InterPro" id="IPR046487">
    <property type="entry name" value="DUF6580"/>
</dbReference>
<feature type="transmembrane region" description="Helical" evidence="1">
    <location>
        <begin position="154"/>
        <end position="173"/>
    </location>
</feature>
<keyword evidence="3" id="KW-1185">Reference proteome</keyword>
<reference evidence="2 3" key="1">
    <citation type="submission" date="2024-12" db="EMBL/GenBank/DDBJ databases">
        <authorList>
            <person name="Lee Y."/>
        </authorList>
    </citation>
    <scope>NUCLEOTIDE SEQUENCE [LARGE SCALE GENOMIC DNA]</scope>
    <source>
        <strain evidence="2 3">03SUJ4</strain>
    </source>
</reference>
<protein>
    <submittedName>
        <fullName evidence="2">DUF6580 family putative transport protein</fullName>
    </submittedName>
</protein>
<feature type="transmembrane region" description="Helical" evidence="1">
    <location>
        <begin position="101"/>
        <end position="118"/>
    </location>
</feature>